<feature type="region of interest" description="Disordered" evidence="1">
    <location>
        <begin position="75"/>
        <end position="135"/>
    </location>
</feature>
<organism evidence="3 4">
    <name type="scientific">Tsukamurella paurometabola</name>
    <name type="common">Corynebacterium paurometabolum</name>
    <dbReference type="NCBI Taxonomy" id="2061"/>
    <lineage>
        <taxon>Bacteria</taxon>
        <taxon>Bacillati</taxon>
        <taxon>Actinomycetota</taxon>
        <taxon>Actinomycetes</taxon>
        <taxon>Mycobacteriales</taxon>
        <taxon>Tsukamurellaceae</taxon>
        <taxon>Tsukamurella</taxon>
    </lineage>
</organism>
<keyword evidence="3" id="KW-0540">Nuclease</keyword>
<evidence type="ECO:0000313" key="4">
    <source>
        <dbReference type="Proteomes" id="UP000271626"/>
    </source>
</evidence>
<keyword evidence="3" id="KW-0255">Endonuclease</keyword>
<dbReference type="InterPro" id="IPR002711">
    <property type="entry name" value="HNH"/>
</dbReference>
<dbReference type="CDD" id="cd00085">
    <property type="entry name" value="HNHc"/>
    <property type="match status" value="1"/>
</dbReference>
<name>A0A3P8JVV8_TSUPA</name>
<dbReference type="Pfam" id="PF01844">
    <property type="entry name" value="HNH"/>
    <property type="match status" value="1"/>
</dbReference>
<evidence type="ECO:0000256" key="1">
    <source>
        <dbReference type="SAM" id="MobiDB-lite"/>
    </source>
</evidence>
<dbReference type="GO" id="GO:0008270">
    <property type="term" value="F:zinc ion binding"/>
    <property type="evidence" value="ECO:0007669"/>
    <property type="project" value="InterPro"/>
</dbReference>
<dbReference type="OrthoDB" id="4380699at2"/>
<keyword evidence="3" id="KW-0378">Hydrolase</keyword>
<protein>
    <submittedName>
        <fullName evidence="3">HNH endonuclease</fullName>
    </submittedName>
</protein>
<evidence type="ECO:0000313" key="3">
    <source>
        <dbReference type="EMBL" id="VDR36984.1"/>
    </source>
</evidence>
<reference evidence="3 4" key="1">
    <citation type="submission" date="2018-12" db="EMBL/GenBank/DDBJ databases">
        <authorList>
            <consortium name="Pathogen Informatics"/>
        </authorList>
    </citation>
    <scope>NUCLEOTIDE SEQUENCE [LARGE SCALE GENOMIC DNA]</scope>
    <source>
        <strain evidence="3 4">NCTC10741</strain>
    </source>
</reference>
<proteinExistence type="predicted"/>
<evidence type="ECO:0000259" key="2">
    <source>
        <dbReference type="SMART" id="SM00507"/>
    </source>
</evidence>
<dbReference type="InterPro" id="IPR003615">
    <property type="entry name" value="HNH_nuc"/>
</dbReference>
<dbReference type="GO" id="GO:0004519">
    <property type="term" value="F:endonuclease activity"/>
    <property type="evidence" value="ECO:0007669"/>
    <property type="project" value="UniProtKB-KW"/>
</dbReference>
<dbReference type="GO" id="GO:0003676">
    <property type="term" value="F:nucleic acid binding"/>
    <property type="evidence" value="ECO:0007669"/>
    <property type="project" value="InterPro"/>
</dbReference>
<dbReference type="EMBL" id="LR131273">
    <property type="protein sequence ID" value="VDR36984.1"/>
    <property type="molecule type" value="Genomic_DNA"/>
</dbReference>
<dbReference type="RefSeq" id="WP_126194433.1">
    <property type="nucleotide sequence ID" value="NZ_CP085954.1"/>
</dbReference>
<feature type="compositionally biased region" description="Basic and acidic residues" evidence="1">
    <location>
        <begin position="125"/>
        <end position="135"/>
    </location>
</feature>
<dbReference type="Gene3D" id="1.10.30.50">
    <property type="match status" value="1"/>
</dbReference>
<accession>A0A3P8JVV8</accession>
<dbReference type="SMART" id="SM00507">
    <property type="entry name" value="HNHc"/>
    <property type="match status" value="1"/>
</dbReference>
<dbReference type="AlphaFoldDB" id="A0A3P8JVV8"/>
<feature type="domain" description="HNH nuclease" evidence="2">
    <location>
        <begin position="17"/>
        <end position="68"/>
    </location>
</feature>
<sequence>MSRWNDGGRYHGGFPTSVRREARRTLPMRCARCGADNAPLELDHIVNAAAGGTNDLTNAQWLCTDCHAAKTKTEALHGATARRARLRLPVEPHPGLAPRPTNTPSNTTFDTPPAFDPTPPLGEDPEPRSRQRRDV</sequence>
<gene>
    <name evidence="3" type="ORF">NCTC10741_00079</name>
</gene>
<dbReference type="Proteomes" id="UP000271626">
    <property type="component" value="Chromosome"/>
</dbReference>